<dbReference type="PANTHER" id="PTHR42928:SF5">
    <property type="entry name" value="BLR1237 PROTEIN"/>
    <property type="match status" value="1"/>
</dbReference>
<keyword evidence="2" id="KW-0732">Signal</keyword>
<evidence type="ECO:0008006" key="5">
    <source>
        <dbReference type="Google" id="ProtNLM"/>
    </source>
</evidence>
<feature type="chain" id="PRO_5012492413" description="ABC transporter substrate-binding protein" evidence="2">
    <location>
        <begin position="23"/>
        <end position="333"/>
    </location>
</feature>
<feature type="signal peptide" evidence="2">
    <location>
        <begin position="1"/>
        <end position="22"/>
    </location>
</feature>
<sequence>MRRLPWMLLLLCLSCFSAAGRAAPFPDKTITIVVPYPPGGGVDFVGRVLATGLSARLGQPVIVENRAGAGGTIGAAYVAHAAPDGYTLLVGGTGPLSVGPLLFKNLSYAPLKDLAPVSLVVLIPQILVVRPSLPVKDVAGLIALARAKPGTLTMGSGGTGTGQHLAGAMLNSQAHVDIQHIPYKGTSLAINDLLGGHIDMMFADPSAVPMIKSGQLRALGLTTPQRSPIMPDVPAIGETVPGYAMQSFYALTAPAGTPAAVMDKLNGALAAVLAEPDVRQKFAAEGMTASPTTPQAARDYIADHTAHAAQLLGMASSTAQSRTASLPPAPAPK</sequence>
<dbReference type="Pfam" id="PF03401">
    <property type="entry name" value="TctC"/>
    <property type="match status" value="1"/>
</dbReference>
<protein>
    <recommendedName>
        <fullName evidence="5">ABC transporter substrate-binding protein</fullName>
    </recommendedName>
</protein>
<dbReference type="Proteomes" id="UP000216020">
    <property type="component" value="Unassembled WGS sequence"/>
</dbReference>
<evidence type="ECO:0000256" key="2">
    <source>
        <dbReference type="SAM" id="SignalP"/>
    </source>
</evidence>
<dbReference type="Gene3D" id="3.40.190.10">
    <property type="entry name" value="Periplasmic binding protein-like II"/>
    <property type="match status" value="1"/>
</dbReference>
<dbReference type="PIRSF" id="PIRSF017082">
    <property type="entry name" value="YflP"/>
    <property type="match status" value="1"/>
</dbReference>
<dbReference type="PANTHER" id="PTHR42928">
    <property type="entry name" value="TRICARBOXYLATE-BINDING PROTEIN"/>
    <property type="match status" value="1"/>
</dbReference>
<proteinExistence type="inferred from homology"/>
<dbReference type="SUPFAM" id="SSF53850">
    <property type="entry name" value="Periplasmic binding protein-like II"/>
    <property type="match status" value="1"/>
</dbReference>
<comment type="caution">
    <text evidence="3">The sequence shown here is derived from an EMBL/GenBank/DDBJ whole genome shotgun (WGS) entry which is preliminary data.</text>
</comment>
<comment type="similarity">
    <text evidence="1">Belongs to the UPF0065 (bug) family.</text>
</comment>
<dbReference type="EMBL" id="NEVM01000001">
    <property type="protein sequence ID" value="OZI38454.1"/>
    <property type="molecule type" value="Genomic_DNA"/>
</dbReference>
<dbReference type="Gene3D" id="3.40.190.150">
    <property type="entry name" value="Bordetella uptake gene, domain 1"/>
    <property type="match status" value="1"/>
</dbReference>
<accession>A0A261SM10</accession>
<evidence type="ECO:0000256" key="1">
    <source>
        <dbReference type="ARBA" id="ARBA00006987"/>
    </source>
</evidence>
<evidence type="ECO:0000313" key="3">
    <source>
        <dbReference type="EMBL" id="OZI38454.1"/>
    </source>
</evidence>
<dbReference type="InterPro" id="IPR042100">
    <property type="entry name" value="Bug_dom1"/>
</dbReference>
<organism evidence="3 4">
    <name type="scientific">Bordetella genomosp. 10</name>
    <dbReference type="NCBI Taxonomy" id="1416804"/>
    <lineage>
        <taxon>Bacteria</taxon>
        <taxon>Pseudomonadati</taxon>
        <taxon>Pseudomonadota</taxon>
        <taxon>Betaproteobacteria</taxon>
        <taxon>Burkholderiales</taxon>
        <taxon>Alcaligenaceae</taxon>
        <taxon>Bordetella</taxon>
    </lineage>
</organism>
<evidence type="ECO:0000313" key="4">
    <source>
        <dbReference type="Proteomes" id="UP000216020"/>
    </source>
</evidence>
<dbReference type="CDD" id="cd07012">
    <property type="entry name" value="PBP2_Bug_TTT"/>
    <property type="match status" value="1"/>
</dbReference>
<keyword evidence="4" id="KW-1185">Reference proteome</keyword>
<dbReference type="InterPro" id="IPR005064">
    <property type="entry name" value="BUG"/>
</dbReference>
<dbReference type="AlphaFoldDB" id="A0A261SM10"/>
<gene>
    <name evidence="3" type="ORF">CAL29_09130</name>
</gene>
<reference evidence="4" key="1">
    <citation type="submission" date="2017-05" db="EMBL/GenBank/DDBJ databases">
        <title>Complete and WGS of Bordetella genogroups.</title>
        <authorList>
            <person name="Spilker T."/>
            <person name="Lipuma J."/>
        </authorList>
    </citation>
    <scope>NUCLEOTIDE SEQUENCE [LARGE SCALE GENOMIC DNA]</scope>
    <source>
        <strain evidence="4">AU16122</strain>
    </source>
</reference>
<dbReference type="OrthoDB" id="8678043at2"/>
<dbReference type="RefSeq" id="WP_094852551.1">
    <property type="nucleotide sequence ID" value="NZ_NEVM01000001.1"/>
</dbReference>
<name>A0A261SM10_9BORD</name>